<dbReference type="InterPro" id="IPR036259">
    <property type="entry name" value="MFS_trans_sf"/>
</dbReference>
<dbReference type="PANTHER" id="PTHR11388">
    <property type="entry name" value="ORGANIC ANION TRANSPORTER"/>
    <property type="match status" value="1"/>
</dbReference>
<keyword evidence="5" id="KW-1185">Reference proteome</keyword>
<sequence>MSQNAPERPEHAGGVSNTSGERPAEERRSSLKHSVGTEGRKSEGGAIDHGASQQIPSAPEKEEVVAPGKNQRFCKPRFMLANMCAITFTHSFLTNGCINVVLPTLERRFQLRSFESAMIISTYNVANCIAIAPIAFMGTSRNKPVFIGVGVLTVGVGALLFSSVHFIAPSYQWGSELQDLCPAGQLPDDLCLSGDVRNYRFLLMLAHALHGIGSTPFYTLGVSYLDENVPTRMVSTYLGKSSVLLNGT</sequence>
<keyword evidence="3" id="KW-0472">Membrane</keyword>
<dbReference type="PANTHER" id="PTHR11388:SF100">
    <property type="entry name" value="SOLUTE CARRIER ORGANIC ANION TRANSPORTER FAMILY MEMBER 4A1"/>
    <property type="match status" value="1"/>
</dbReference>
<dbReference type="Pfam" id="PF03137">
    <property type="entry name" value="OATP"/>
    <property type="match status" value="1"/>
</dbReference>
<feature type="transmembrane region" description="Helical" evidence="3">
    <location>
        <begin position="201"/>
        <end position="225"/>
    </location>
</feature>
<dbReference type="Gene3D" id="1.20.1250.20">
    <property type="entry name" value="MFS general substrate transporter like domains"/>
    <property type="match status" value="1"/>
</dbReference>
<keyword evidence="1" id="KW-1015">Disulfide bond</keyword>
<gene>
    <name evidence="4" type="ORF">HPB52_019797</name>
</gene>
<keyword evidence="3" id="KW-0812">Transmembrane</keyword>
<proteinExistence type="predicted"/>
<name>A0A9D4Q936_RHISA</name>
<feature type="region of interest" description="Disordered" evidence="2">
    <location>
        <begin position="1"/>
        <end position="66"/>
    </location>
</feature>
<dbReference type="AlphaFoldDB" id="A0A9D4Q936"/>
<feature type="transmembrane region" description="Helical" evidence="3">
    <location>
        <begin position="145"/>
        <end position="168"/>
    </location>
</feature>
<dbReference type="GO" id="GO:0043252">
    <property type="term" value="P:sodium-independent organic anion transport"/>
    <property type="evidence" value="ECO:0007669"/>
    <property type="project" value="TreeGrafter"/>
</dbReference>
<evidence type="ECO:0000256" key="1">
    <source>
        <dbReference type="ARBA" id="ARBA00023157"/>
    </source>
</evidence>
<dbReference type="EMBL" id="JABSTV010001248">
    <property type="protein sequence ID" value="KAH7969578.1"/>
    <property type="molecule type" value="Genomic_DNA"/>
</dbReference>
<feature type="transmembrane region" description="Helical" evidence="3">
    <location>
        <begin position="117"/>
        <end position="138"/>
    </location>
</feature>
<dbReference type="SUPFAM" id="SSF103473">
    <property type="entry name" value="MFS general substrate transporter"/>
    <property type="match status" value="1"/>
</dbReference>
<evidence type="ECO:0000313" key="5">
    <source>
        <dbReference type="Proteomes" id="UP000821837"/>
    </source>
</evidence>
<reference evidence="4" key="2">
    <citation type="submission" date="2021-09" db="EMBL/GenBank/DDBJ databases">
        <authorList>
            <person name="Jia N."/>
            <person name="Wang J."/>
            <person name="Shi W."/>
            <person name="Du L."/>
            <person name="Sun Y."/>
            <person name="Zhan W."/>
            <person name="Jiang J."/>
            <person name="Wang Q."/>
            <person name="Zhang B."/>
            <person name="Ji P."/>
            <person name="Sakyi L.B."/>
            <person name="Cui X."/>
            <person name="Yuan T."/>
            <person name="Jiang B."/>
            <person name="Yang W."/>
            <person name="Lam T.T.-Y."/>
            <person name="Chang Q."/>
            <person name="Ding S."/>
            <person name="Wang X."/>
            <person name="Zhu J."/>
            <person name="Ruan X."/>
            <person name="Zhao L."/>
            <person name="Wei J."/>
            <person name="Que T."/>
            <person name="Du C."/>
            <person name="Cheng J."/>
            <person name="Dai P."/>
            <person name="Han X."/>
            <person name="Huang E."/>
            <person name="Gao Y."/>
            <person name="Liu J."/>
            <person name="Shao H."/>
            <person name="Ye R."/>
            <person name="Li L."/>
            <person name="Wei W."/>
            <person name="Wang X."/>
            <person name="Wang C."/>
            <person name="Huo Q."/>
            <person name="Li W."/>
            <person name="Guo W."/>
            <person name="Chen H."/>
            <person name="Chen S."/>
            <person name="Zhou L."/>
            <person name="Zhou L."/>
            <person name="Ni X."/>
            <person name="Tian J."/>
            <person name="Zhou Y."/>
            <person name="Sheng Y."/>
            <person name="Liu T."/>
            <person name="Pan Y."/>
            <person name="Xia L."/>
            <person name="Li J."/>
            <person name="Zhao F."/>
            <person name="Cao W."/>
        </authorList>
    </citation>
    <scope>NUCLEOTIDE SEQUENCE</scope>
    <source>
        <strain evidence="4">Rsan-2018</strain>
        <tissue evidence="4">Larvae</tissue>
    </source>
</reference>
<comment type="caution">
    <text evidence="4">The sequence shown here is derived from an EMBL/GenBank/DDBJ whole genome shotgun (WGS) entry which is preliminary data.</text>
</comment>
<dbReference type="VEuPathDB" id="VectorBase:RSAN_035891"/>
<keyword evidence="3" id="KW-1133">Transmembrane helix</keyword>
<feature type="transmembrane region" description="Helical" evidence="3">
    <location>
        <begin position="79"/>
        <end position="105"/>
    </location>
</feature>
<reference evidence="4" key="1">
    <citation type="journal article" date="2020" name="Cell">
        <title>Large-Scale Comparative Analyses of Tick Genomes Elucidate Their Genetic Diversity and Vector Capacities.</title>
        <authorList>
            <consortium name="Tick Genome and Microbiome Consortium (TIGMIC)"/>
            <person name="Jia N."/>
            <person name="Wang J."/>
            <person name="Shi W."/>
            <person name="Du L."/>
            <person name="Sun Y."/>
            <person name="Zhan W."/>
            <person name="Jiang J.F."/>
            <person name="Wang Q."/>
            <person name="Zhang B."/>
            <person name="Ji P."/>
            <person name="Bell-Sakyi L."/>
            <person name="Cui X.M."/>
            <person name="Yuan T.T."/>
            <person name="Jiang B.G."/>
            <person name="Yang W.F."/>
            <person name="Lam T.T."/>
            <person name="Chang Q.C."/>
            <person name="Ding S.J."/>
            <person name="Wang X.J."/>
            <person name="Zhu J.G."/>
            <person name="Ruan X.D."/>
            <person name="Zhao L."/>
            <person name="Wei J.T."/>
            <person name="Ye R.Z."/>
            <person name="Que T.C."/>
            <person name="Du C.H."/>
            <person name="Zhou Y.H."/>
            <person name="Cheng J.X."/>
            <person name="Dai P.F."/>
            <person name="Guo W.B."/>
            <person name="Han X.H."/>
            <person name="Huang E.J."/>
            <person name="Li L.F."/>
            <person name="Wei W."/>
            <person name="Gao Y.C."/>
            <person name="Liu J.Z."/>
            <person name="Shao H.Z."/>
            <person name="Wang X."/>
            <person name="Wang C.C."/>
            <person name="Yang T.C."/>
            <person name="Huo Q.B."/>
            <person name="Li W."/>
            <person name="Chen H.Y."/>
            <person name="Chen S.E."/>
            <person name="Zhou L.G."/>
            <person name="Ni X.B."/>
            <person name="Tian J.H."/>
            <person name="Sheng Y."/>
            <person name="Liu T."/>
            <person name="Pan Y.S."/>
            <person name="Xia L.Y."/>
            <person name="Li J."/>
            <person name="Zhao F."/>
            <person name="Cao W.C."/>
        </authorList>
    </citation>
    <scope>NUCLEOTIDE SEQUENCE</scope>
    <source>
        <strain evidence="4">Rsan-2018</strain>
    </source>
</reference>
<evidence type="ECO:0000256" key="2">
    <source>
        <dbReference type="SAM" id="MobiDB-lite"/>
    </source>
</evidence>
<dbReference type="GO" id="GO:0015347">
    <property type="term" value="F:sodium-independent organic anion transmembrane transporter activity"/>
    <property type="evidence" value="ECO:0007669"/>
    <property type="project" value="TreeGrafter"/>
</dbReference>
<protein>
    <submittedName>
        <fullName evidence="4">Uncharacterized protein</fullName>
    </submittedName>
</protein>
<accession>A0A9D4Q936</accession>
<evidence type="ECO:0000313" key="4">
    <source>
        <dbReference type="EMBL" id="KAH7969578.1"/>
    </source>
</evidence>
<evidence type="ECO:0000256" key="3">
    <source>
        <dbReference type="SAM" id="Phobius"/>
    </source>
</evidence>
<dbReference type="Proteomes" id="UP000821837">
    <property type="component" value="Unassembled WGS sequence"/>
</dbReference>
<dbReference type="GO" id="GO:0016323">
    <property type="term" value="C:basolateral plasma membrane"/>
    <property type="evidence" value="ECO:0007669"/>
    <property type="project" value="TreeGrafter"/>
</dbReference>
<organism evidence="4 5">
    <name type="scientific">Rhipicephalus sanguineus</name>
    <name type="common">Brown dog tick</name>
    <name type="synonym">Ixodes sanguineus</name>
    <dbReference type="NCBI Taxonomy" id="34632"/>
    <lineage>
        <taxon>Eukaryota</taxon>
        <taxon>Metazoa</taxon>
        <taxon>Ecdysozoa</taxon>
        <taxon>Arthropoda</taxon>
        <taxon>Chelicerata</taxon>
        <taxon>Arachnida</taxon>
        <taxon>Acari</taxon>
        <taxon>Parasitiformes</taxon>
        <taxon>Ixodida</taxon>
        <taxon>Ixodoidea</taxon>
        <taxon>Ixodidae</taxon>
        <taxon>Rhipicephalinae</taxon>
        <taxon>Rhipicephalus</taxon>
        <taxon>Rhipicephalus</taxon>
    </lineage>
</organism>
<dbReference type="InterPro" id="IPR004156">
    <property type="entry name" value="OATP"/>
</dbReference>